<sequence length="75" mass="8632">MVESQKRMHSKFVSCKKKFGRKIKVLTAEVLDPSFALLAFRGDSNAEKRYDDDAQRCFASSLSWTSSDTSSRFFR</sequence>
<accession>R9PEG0</accession>
<dbReference type="RefSeq" id="XP_012193331.1">
    <property type="nucleotide sequence ID" value="XM_012337941.1"/>
</dbReference>
<evidence type="ECO:0000313" key="2">
    <source>
        <dbReference type="Proteomes" id="UP000014071"/>
    </source>
</evidence>
<gene>
    <name evidence="1" type="ORF">PHSY_007347</name>
</gene>
<evidence type="ECO:0000313" key="1">
    <source>
        <dbReference type="EMBL" id="GAC99744.1"/>
    </source>
</evidence>
<dbReference type="Proteomes" id="UP000014071">
    <property type="component" value="Unassembled WGS sequence"/>
</dbReference>
<dbReference type="EMBL" id="DF238832">
    <property type="protein sequence ID" value="GAC99744.1"/>
    <property type="molecule type" value="Genomic_DNA"/>
</dbReference>
<proteinExistence type="predicted"/>
<organism evidence="1 2">
    <name type="scientific">Pseudozyma hubeiensis (strain SY62)</name>
    <name type="common">Yeast</name>
    <dbReference type="NCBI Taxonomy" id="1305764"/>
    <lineage>
        <taxon>Eukaryota</taxon>
        <taxon>Fungi</taxon>
        <taxon>Dikarya</taxon>
        <taxon>Basidiomycota</taxon>
        <taxon>Ustilaginomycotina</taxon>
        <taxon>Ustilaginomycetes</taxon>
        <taxon>Ustilaginales</taxon>
        <taxon>Ustilaginaceae</taxon>
        <taxon>Pseudozyma</taxon>
    </lineage>
</organism>
<protein>
    <submittedName>
        <fullName evidence="1">Uncharacterized protein</fullName>
    </submittedName>
</protein>
<dbReference type="HOGENOM" id="CLU_2672150_0_0_1"/>
<reference evidence="2" key="1">
    <citation type="journal article" date="2013" name="Genome Announc.">
        <title>Draft genome sequence of the basidiomycetous yeast-like fungus Pseudozyma hubeiensis SY62, which produces an abundant amount of the biosurfactant mannosylerythritol lipids.</title>
        <authorList>
            <person name="Konishi M."/>
            <person name="Hatada Y."/>
            <person name="Horiuchi J."/>
        </authorList>
    </citation>
    <scope>NUCLEOTIDE SEQUENCE [LARGE SCALE GENOMIC DNA]</scope>
    <source>
        <strain evidence="2">SY62</strain>
    </source>
</reference>
<name>R9PEG0_PSEHS</name>
<dbReference type="AlphaFoldDB" id="R9PEG0"/>
<keyword evidence="2" id="KW-1185">Reference proteome</keyword>
<dbReference type="GeneID" id="24112610"/>